<dbReference type="EMBL" id="BJNZ01000034">
    <property type="protein sequence ID" value="GED11666.1"/>
    <property type="molecule type" value="Genomic_DNA"/>
</dbReference>
<evidence type="ECO:0000313" key="1">
    <source>
        <dbReference type="EMBL" id="GED11666.1"/>
    </source>
</evidence>
<evidence type="ECO:0000313" key="2">
    <source>
        <dbReference type="Proteomes" id="UP000316659"/>
    </source>
</evidence>
<protein>
    <submittedName>
        <fullName evidence="1">Uncharacterized protein</fullName>
    </submittedName>
</protein>
<dbReference type="AlphaFoldDB" id="A0A4Y4E2Q4"/>
<dbReference type="RefSeq" id="WP_141391064.1">
    <property type="nucleotide sequence ID" value="NZ_BJNZ01000034.1"/>
</dbReference>
<sequence length="66" mass="7113">MITLFRRKTFLDRVRESLGHQRKRPGSGAVRPALVTLGSLAAVTAASAAVSAIRTRQEQGAHDDRG</sequence>
<reference evidence="1 2" key="1">
    <citation type="submission" date="2019-06" db="EMBL/GenBank/DDBJ databases">
        <title>Whole genome shotgun sequence of Cellulosimicrobium cellulans NBRC 15516.</title>
        <authorList>
            <person name="Hosoyama A."/>
            <person name="Uohara A."/>
            <person name="Ohji S."/>
            <person name="Ichikawa N."/>
        </authorList>
    </citation>
    <scope>NUCLEOTIDE SEQUENCE [LARGE SCALE GENOMIC DNA]</scope>
    <source>
        <strain evidence="1 2">NBRC 15516</strain>
    </source>
</reference>
<dbReference type="Proteomes" id="UP000316659">
    <property type="component" value="Unassembled WGS sequence"/>
</dbReference>
<organism evidence="1 2">
    <name type="scientific">Cellulosimicrobium cellulans</name>
    <name type="common">Arthrobacter luteus</name>
    <dbReference type="NCBI Taxonomy" id="1710"/>
    <lineage>
        <taxon>Bacteria</taxon>
        <taxon>Bacillati</taxon>
        <taxon>Actinomycetota</taxon>
        <taxon>Actinomycetes</taxon>
        <taxon>Micrococcales</taxon>
        <taxon>Promicromonosporaceae</taxon>
        <taxon>Cellulosimicrobium</taxon>
    </lineage>
</organism>
<name>A0A4Y4E2Q4_CELCE</name>
<gene>
    <name evidence="1" type="ORF">CCE02nite_36650</name>
</gene>
<proteinExistence type="predicted"/>
<accession>A0A4Y4E2Q4</accession>
<comment type="caution">
    <text evidence="1">The sequence shown here is derived from an EMBL/GenBank/DDBJ whole genome shotgun (WGS) entry which is preliminary data.</text>
</comment>